<dbReference type="OrthoDB" id="7848332at2759"/>
<evidence type="ECO:0000313" key="2">
    <source>
        <dbReference type="EMBL" id="RKP05271.1"/>
    </source>
</evidence>
<dbReference type="STRING" id="78915.A0A4P9XIT1"/>
<dbReference type="AlphaFoldDB" id="A0A4P9XIT1"/>
<gene>
    <name evidence="2" type="ORF">THASP1DRAFT_32888</name>
</gene>
<dbReference type="EMBL" id="KZ993190">
    <property type="protein sequence ID" value="RKP05271.1"/>
    <property type="molecule type" value="Genomic_DNA"/>
</dbReference>
<dbReference type="Proteomes" id="UP000271241">
    <property type="component" value="Unassembled WGS sequence"/>
</dbReference>
<dbReference type="InterPro" id="IPR036236">
    <property type="entry name" value="Znf_C2H2_sf"/>
</dbReference>
<sequence length="179" mass="19668">MGCAEKFETLEAMSAHMKENGCFAKVPSADSDIWKDPKYLFPTVENDPLLMWVDDEDELEEVEVEVGAVSSDTEGVHEEEDEDDDIEVVLGVKGEQTRRAGRVAEGLFAAPRSQATRKLSATEHAHVSSSDATATTTHERKHATTTITVTRPRRFSHVDGVIAEEVKLNTGDVPDLSDI</sequence>
<evidence type="ECO:0000313" key="3">
    <source>
        <dbReference type="Proteomes" id="UP000271241"/>
    </source>
</evidence>
<accession>A0A4P9XIT1</accession>
<keyword evidence="3" id="KW-1185">Reference proteome</keyword>
<reference evidence="3" key="1">
    <citation type="journal article" date="2018" name="Nat. Microbiol.">
        <title>Leveraging single-cell genomics to expand the fungal tree of life.</title>
        <authorList>
            <person name="Ahrendt S.R."/>
            <person name="Quandt C.A."/>
            <person name="Ciobanu D."/>
            <person name="Clum A."/>
            <person name="Salamov A."/>
            <person name="Andreopoulos B."/>
            <person name="Cheng J.F."/>
            <person name="Woyke T."/>
            <person name="Pelin A."/>
            <person name="Henrissat B."/>
            <person name="Reynolds N.K."/>
            <person name="Benny G.L."/>
            <person name="Smith M.E."/>
            <person name="James T.Y."/>
            <person name="Grigoriev I.V."/>
        </authorList>
    </citation>
    <scope>NUCLEOTIDE SEQUENCE [LARGE SCALE GENOMIC DNA]</scope>
    <source>
        <strain evidence="3">RSA 1356</strain>
    </source>
</reference>
<proteinExistence type="predicted"/>
<name>A0A4P9XIT1_9FUNG</name>
<organism evidence="2 3">
    <name type="scientific">Thamnocephalis sphaerospora</name>
    <dbReference type="NCBI Taxonomy" id="78915"/>
    <lineage>
        <taxon>Eukaryota</taxon>
        <taxon>Fungi</taxon>
        <taxon>Fungi incertae sedis</taxon>
        <taxon>Zoopagomycota</taxon>
        <taxon>Zoopagomycotina</taxon>
        <taxon>Zoopagomycetes</taxon>
        <taxon>Zoopagales</taxon>
        <taxon>Sigmoideomycetaceae</taxon>
        <taxon>Thamnocephalis</taxon>
    </lineage>
</organism>
<feature type="region of interest" description="Disordered" evidence="1">
    <location>
        <begin position="122"/>
        <end position="146"/>
    </location>
</feature>
<protein>
    <submittedName>
        <fullName evidence="2">Uncharacterized protein</fullName>
    </submittedName>
</protein>
<dbReference type="SUPFAM" id="SSF57667">
    <property type="entry name" value="beta-beta-alpha zinc fingers"/>
    <property type="match status" value="1"/>
</dbReference>
<evidence type="ECO:0000256" key="1">
    <source>
        <dbReference type="SAM" id="MobiDB-lite"/>
    </source>
</evidence>